<keyword evidence="3" id="KW-0813">Transport</keyword>
<evidence type="ECO:0000256" key="10">
    <source>
        <dbReference type="ARBA" id="ARBA00023114"/>
    </source>
</evidence>
<dbReference type="InterPro" id="IPR049712">
    <property type="entry name" value="Poly_export"/>
</dbReference>
<evidence type="ECO:0000256" key="5">
    <source>
        <dbReference type="ARBA" id="ARBA00022597"/>
    </source>
</evidence>
<comment type="caution">
    <text evidence="17">The sequence shown here is derived from an EMBL/GenBank/DDBJ whole genome shotgun (WGS) entry which is preliminary data.</text>
</comment>
<keyword evidence="6" id="KW-0812">Transmembrane</keyword>
<accession>A0A9X1P6T2</accession>
<dbReference type="InterPro" id="IPR054765">
    <property type="entry name" value="SLBB_dom"/>
</dbReference>
<dbReference type="Gene3D" id="3.30.1950.10">
    <property type="entry name" value="wza like domain"/>
    <property type="match status" value="1"/>
</dbReference>
<evidence type="ECO:0000256" key="4">
    <source>
        <dbReference type="ARBA" id="ARBA00022452"/>
    </source>
</evidence>
<keyword evidence="13" id="KW-0998">Cell outer membrane</keyword>
<evidence type="ECO:0000313" key="18">
    <source>
        <dbReference type="Proteomes" id="UP001139035"/>
    </source>
</evidence>
<dbReference type="GO" id="GO:0009279">
    <property type="term" value="C:cell outer membrane"/>
    <property type="evidence" value="ECO:0007669"/>
    <property type="project" value="UniProtKB-SubCell"/>
</dbReference>
<dbReference type="Pfam" id="PF22461">
    <property type="entry name" value="SLBB_2"/>
    <property type="match status" value="2"/>
</dbReference>
<keyword evidence="4" id="KW-1134">Transmembrane beta strand</keyword>
<proteinExistence type="inferred from homology"/>
<keyword evidence="12" id="KW-0564">Palmitate</keyword>
<dbReference type="Gene3D" id="3.10.560.10">
    <property type="entry name" value="Outer membrane lipoprotein wza domain like"/>
    <property type="match status" value="2"/>
</dbReference>
<name>A0A9X1P6T2_9HYPH</name>
<dbReference type="AlphaFoldDB" id="A0A9X1P6T2"/>
<evidence type="ECO:0000256" key="2">
    <source>
        <dbReference type="ARBA" id="ARBA00009450"/>
    </source>
</evidence>
<dbReference type="GO" id="GO:0015159">
    <property type="term" value="F:polysaccharide transmembrane transporter activity"/>
    <property type="evidence" value="ECO:0007669"/>
    <property type="project" value="InterPro"/>
</dbReference>
<comment type="subcellular location">
    <subcellularLocation>
        <location evidence="1">Cell outer membrane</location>
        <topology evidence="1">Multi-pass membrane protein</topology>
    </subcellularLocation>
</comment>
<organism evidence="17 18">
    <name type="scientific">Jiella avicenniae</name>
    <dbReference type="NCBI Taxonomy" id="2907202"/>
    <lineage>
        <taxon>Bacteria</taxon>
        <taxon>Pseudomonadati</taxon>
        <taxon>Pseudomonadota</taxon>
        <taxon>Alphaproteobacteria</taxon>
        <taxon>Hyphomicrobiales</taxon>
        <taxon>Aurantimonadaceae</taxon>
        <taxon>Jiella</taxon>
    </lineage>
</organism>
<evidence type="ECO:0000256" key="8">
    <source>
        <dbReference type="ARBA" id="ARBA00023047"/>
    </source>
</evidence>
<keyword evidence="9" id="KW-0406">Ion transport</keyword>
<dbReference type="InterPro" id="IPR003715">
    <property type="entry name" value="Poly_export_N"/>
</dbReference>
<dbReference type="PANTHER" id="PTHR33619:SF3">
    <property type="entry name" value="POLYSACCHARIDE EXPORT PROTEIN GFCE-RELATED"/>
    <property type="match status" value="1"/>
</dbReference>
<feature type="domain" description="SLBB" evidence="16">
    <location>
        <begin position="183"/>
        <end position="256"/>
    </location>
</feature>
<evidence type="ECO:0000256" key="13">
    <source>
        <dbReference type="ARBA" id="ARBA00023237"/>
    </source>
</evidence>
<evidence type="ECO:0000259" key="15">
    <source>
        <dbReference type="Pfam" id="PF02563"/>
    </source>
</evidence>
<keyword evidence="5" id="KW-0762">Sugar transport</keyword>
<evidence type="ECO:0000256" key="14">
    <source>
        <dbReference type="ARBA" id="ARBA00023288"/>
    </source>
</evidence>
<reference evidence="17" key="1">
    <citation type="submission" date="2022-01" db="EMBL/GenBank/DDBJ databases">
        <title>Jiella avicenniae sp. nov., a novel endophytic bacterium isolated from bark of Avicennia marina.</title>
        <authorList>
            <person name="Tuo L."/>
        </authorList>
    </citation>
    <scope>NUCLEOTIDE SEQUENCE</scope>
    <source>
        <strain evidence="17">CBK1P-4</strain>
    </source>
</reference>
<evidence type="ECO:0000256" key="6">
    <source>
        <dbReference type="ARBA" id="ARBA00022692"/>
    </source>
</evidence>
<evidence type="ECO:0000256" key="7">
    <source>
        <dbReference type="ARBA" id="ARBA00022729"/>
    </source>
</evidence>
<keyword evidence="10" id="KW-0626">Porin</keyword>
<keyword evidence="7" id="KW-0732">Signal</keyword>
<keyword evidence="14" id="KW-0449">Lipoprotein</keyword>
<dbReference type="RefSeq" id="WP_233721930.1">
    <property type="nucleotide sequence ID" value="NZ_JAJUWU010000031.1"/>
</dbReference>
<feature type="domain" description="Polysaccharide export protein N-terminal" evidence="15">
    <location>
        <begin position="86"/>
        <end position="174"/>
    </location>
</feature>
<evidence type="ECO:0000259" key="16">
    <source>
        <dbReference type="Pfam" id="PF22461"/>
    </source>
</evidence>
<keyword evidence="18" id="KW-1185">Reference proteome</keyword>
<dbReference type="Proteomes" id="UP001139035">
    <property type="component" value="Unassembled WGS sequence"/>
</dbReference>
<evidence type="ECO:0000313" key="17">
    <source>
        <dbReference type="EMBL" id="MCE7030859.1"/>
    </source>
</evidence>
<evidence type="ECO:0000256" key="9">
    <source>
        <dbReference type="ARBA" id="ARBA00023065"/>
    </source>
</evidence>
<keyword evidence="11" id="KW-0472">Membrane</keyword>
<gene>
    <name evidence="17" type="ORF">LZD57_22975</name>
</gene>
<evidence type="ECO:0000256" key="1">
    <source>
        <dbReference type="ARBA" id="ARBA00004571"/>
    </source>
</evidence>
<keyword evidence="8" id="KW-0625">Polysaccharide transport</keyword>
<dbReference type="EMBL" id="JAJUWU010000031">
    <property type="protein sequence ID" value="MCE7030859.1"/>
    <property type="molecule type" value="Genomic_DNA"/>
</dbReference>
<dbReference type="Pfam" id="PF02563">
    <property type="entry name" value="Poly_export"/>
    <property type="match status" value="1"/>
</dbReference>
<evidence type="ECO:0000256" key="12">
    <source>
        <dbReference type="ARBA" id="ARBA00023139"/>
    </source>
</evidence>
<dbReference type="GO" id="GO:0015288">
    <property type="term" value="F:porin activity"/>
    <property type="evidence" value="ECO:0007669"/>
    <property type="project" value="UniProtKB-KW"/>
</dbReference>
<comment type="similarity">
    <text evidence="2">Belongs to the BexD/CtrA/VexA family.</text>
</comment>
<protein>
    <submittedName>
        <fullName evidence="17">Polysaccharide export protein</fullName>
    </submittedName>
</protein>
<feature type="domain" description="SLBB" evidence="16">
    <location>
        <begin position="276"/>
        <end position="361"/>
    </location>
</feature>
<evidence type="ECO:0000256" key="11">
    <source>
        <dbReference type="ARBA" id="ARBA00023136"/>
    </source>
</evidence>
<sequence>MTFHRRQALMCGVSALLALSGCQTLPRSGPDDAVIRDNATLYFAADEKKPLTNYVLVDLTEPVLSYFPKAQRQSFRSGFGATRKGPPDLPLGVGDVVEVTLFESAAGGLFIPAEAGTRPGNFITLPRQVIDTNGYISVPYAGLIPAVGRTTEQVQDIIVQRLADRAIEPQAVINLIESRSSEISVLGDVNSPAKLAINPGGEKVLDALSRAGGISAPSAETSITLQRNGTTATVLFDDLIANPRENIFVYPGDVIYANRDRRTYLAFGASGLNGRIDFEDSDLTLAEAVGKAGGLLDGRADPGQVFLYRLVDPETLSAMGFPVTAKTEGGFPVIFRTNMRDPSAYFLAQRFPMQDKDILYVSNADSVELVKFLSVINSATSGTVAPIVDVAAAKTAVKVIGD</sequence>
<dbReference type="GO" id="GO:0046930">
    <property type="term" value="C:pore complex"/>
    <property type="evidence" value="ECO:0007669"/>
    <property type="project" value="UniProtKB-KW"/>
</dbReference>
<dbReference type="PROSITE" id="PS51257">
    <property type="entry name" value="PROKAR_LIPOPROTEIN"/>
    <property type="match status" value="1"/>
</dbReference>
<dbReference type="GO" id="GO:0006811">
    <property type="term" value="P:monoatomic ion transport"/>
    <property type="evidence" value="ECO:0007669"/>
    <property type="project" value="UniProtKB-KW"/>
</dbReference>
<dbReference type="PANTHER" id="PTHR33619">
    <property type="entry name" value="POLYSACCHARIDE EXPORT PROTEIN GFCE-RELATED"/>
    <property type="match status" value="1"/>
</dbReference>
<evidence type="ECO:0000256" key="3">
    <source>
        <dbReference type="ARBA" id="ARBA00022448"/>
    </source>
</evidence>